<protein>
    <submittedName>
        <fullName evidence="3">Uncharacterized protein</fullName>
    </submittedName>
</protein>
<gene>
    <name evidence="3" type="ORF">RM6536_1250</name>
</gene>
<organism evidence="3">
    <name type="scientific">Rothia mucilaginosa</name>
    <dbReference type="NCBI Taxonomy" id="43675"/>
    <lineage>
        <taxon>Bacteria</taxon>
        <taxon>Bacillati</taxon>
        <taxon>Actinomycetota</taxon>
        <taxon>Actinomycetes</taxon>
        <taxon>Micrococcales</taxon>
        <taxon>Micrococcaceae</taxon>
        <taxon>Rothia</taxon>
    </lineage>
</organism>
<feature type="domain" description="ApeA N-terminal" evidence="2">
    <location>
        <begin position="13"/>
        <end position="174"/>
    </location>
</feature>
<evidence type="ECO:0000259" key="2">
    <source>
        <dbReference type="Pfam" id="PF18862"/>
    </source>
</evidence>
<dbReference type="InterPro" id="IPR041223">
    <property type="entry name" value="ApeA_NTD"/>
</dbReference>
<dbReference type="InterPro" id="IPR041229">
    <property type="entry name" value="HEPN_Apea"/>
</dbReference>
<accession>A0A0K2S0Z7</accession>
<dbReference type="PATRIC" id="fig|43675.28.peg.1279"/>
<dbReference type="RefSeq" id="WP_060824476.1">
    <property type="nucleotide sequence ID" value="NZ_AP014938.1"/>
</dbReference>
<evidence type="ECO:0000259" key="1">
    <source>
        <dbReference type="Pfam" id="PF18739"/>
    </source>
</evidence>
<dbReference type="EMBL" id="AP014938">
    <property type="protein sequence ID" value="BAS20497.1"/>
    <property type="molecule type" value="Genomic_DNA"/>
</dbReference>
<dbReference type="Pfam" id="PF18862">
    <property type="entry name" value="ApeA_NTD1"/>
    <property type="match status" value="1"/>
</dbReference>
<evidence type="ECO:0000313" key="4">
    <source>
        <dbReference type="Proteomes" id="UP000066203"/>
    </source>
</evidence>
<sequence length="475" mass="53559">MNNSPFPFAEKGEWVGHWWLPENPDNKVAGTLIYDGKGGLNLKLDNYFDGCNPDEVGEIDEDEHGNLGRLVRDKDLISYDVIYGVANGVDITIMDARDMSPIRLWRPSGLSYASYCKIKAEKLILGKHLENKDNKVFGGLRISVDNLGFWCLSAEEKKEIDFGGRYIELCNVNEIEASDGDDLFCRILVNDGVSLEEGLEEARVIQNFVSFVTDQASGIVWLQFEDAEDISNSDNKCVSIICSRMKIGEGRGWSGSISDARLVSEAFPFVDSLVKWFDLVSRARAAVNMVMAIQLEDMPFIENDLLAVTGAAEVLHRNLKIRPHMHDAAEFKKMKKEIINVVPAWYKETVISNLRNDPSLRIRLMDLAERANEDNVLYLVPDVEYWAKKTVKARNDLTHKGVAPKQSVDELLAIVDVTKAIIRLVILKRLGVSKEYQNEIVKNYSQYINAARRAGEWLTPPPEEITEEKQGNTEA</sequence>
<name>A0A0K2S0Z7_9MICC</name>
<reference evidence="4" key="1">
    <citation type="submission" date="2015-08" db="EMBL/GenBank/DDBJ databases">
        <title>Complete genome sequence of Rothia mucilaginosa strain NUM-Rm6536.</title>
        <authorList>
            <person name="Nambu T."/>
        </authorList>
    </citation>
    <scope>NUCLEOTIDE SEQUENCE [LARGE SCALE GENOMIC DNA]</scope>
    <source>
        <strain evidence="4">NUM-Rm6536</strain>
    </source>
</reference>
<dbReference type="AlphaFoldDB" id="A0A0K2S0Z7"/>
<proteinExistence type="predicted"/>
<dbReference type="Pfam" id="PF18739">
    <property type="entry name" value="HEPN_Apea"/>
    <property type="match status" value="1"/>
</dbReference>
<feature type="domain" description="Apea-like HEPN" evidence="1">
    <location>
        <begin position="306"/>
        <end position="435"/>
    </location>
</feature>
<dbReference type="Proteomes" id="UP000066203">
    <property type="component" value="Chromosome"/>
</dbReference>
<evidence type="ECO:0000313" key="3">
    <source>
        <dbReference type="EMBL" id="BAS20497.1"/>
    </source>
</evidence>